<dbReference type="Gene3D" id="1.10.10.10">
    <property type="entry name" value="Winged helix-like DNA-binding domain superfamily/Winged helix DNA-binding domain"/>
    <property type="match status" value="1"/>
</dbReference>
<dbReference type="EMBL" id="JFDO01000004">
    <property type="protein sequence ID" value="KEZ20571.1"/>
    <property type="molecule type" value="Genomic_DNA"/>
</dbReference>
<name>A0A084ERH9_MYCCA</name>
<dbReference type="CDD" id="cd07377">
    <property type="entry name" value="WHTH_GntR"/>
    <property type="match status" value="1"/>
</dbReference>
<organism evidence="5 6">
    <name type="scientific">Mycoplasma capricolum subsp. capricolum 14232</name>
    <dbReference type="NCBI Taxonomy" id="1188238"/>
    <lineage>
        <taxon>Bacteria</taxon>
        <taxon>Bacillati</taxon>
        <taxon>Mycoplasmatota</taxon>
        <taxon>Mollicutes</taxon>
        <taxon>Mycoplasmataceae</taxon>
        <taxon>Mycoplasma</taxon>
    </lineage>
</organism>
<sequence length="239" mass="28202">MQDKKNKEITERQKIVNYLLDLIEHKKVDFKTPLPSEYFLVTKFKVSRGTVRSAFSDLKTKGLIKSEKGAGYFINPDFSFNRIKSIRNQLFTNKQEVFIKTELDTSNLVTIINKLHLSIDFNPDDYFSYIKVFYVNDLPVRYAKSFLNKNLFTNNIDVEKIKKSLIEYLEENSIKPFKLTSIIEAKLKDQMTRNLLVDNHQDYVICRYSVLYDKNNNIIEITQHTINLDHFETSSIKYL</sequence>
<protein>
    <submittedName>
        <fullName evidence="5">Transcriptional regulator, gntR family</fullName>
    </submittedName>
</protein>
<dbReference type="InterPro" id="IPR036390">
    <property type="entry name" value="WH_DNA-bd_sf"/>
</dbReference>
<dbReference type="GO" id="GO:0003677">
    <property type="term" value="F:DNA binding"/>
    <property type="evidence" value="ECO:0007669"/>
    <property type="project" value="UniProtKB-KW"/>
</dbReference>
<dbReference type="SMART" id="SM00345">
    <property type="entry name" value="HTH_GNTR"/>
    <property type="match status" value="1"/>
</dbReference>
<dbReference type="InterPro" id="IPR028978">
    <property type="entry name" value="Chorismate_lyase_/UTRA_dom_sf"/>
</dbReference>
<keyword evidence="2" id="KW-0238">DNA-binding</keyword>
<dbReference type="GO" id="GO:0045892">
    <property type="term" value="P:negative regulation of DNA-templated transcription"/>
    <property type="evidence" value="ECO:0007669"/>
    <property type="project" value="TreeGrafter"/>
</dbReference>
<evidence type="ECO:0000256" key="2">
    <source>
        <dbReference type="ARBA" id="ARBA00023125"/>
    </source>
</evidence>
<evidence type="ECO:0000256" key="3">
    <source>
        <dbReference type="ARBA" id="ARBA00023163"/>
    </source>
</evidence>
<dbReference type="InterPro" id="IPR000524">
    <property type="entry name" value="Tscrpt_reg_HTH_GntR"/>
</dbReference>
<accession>A0A084ERH9</accession>
<dbReference type="GO" id="GO:0003700">
    <property type="term" value="F:DNA-binding transcription factor activity"/>
    <property type="evidence" value="ECO:0007669"/>
    <property type="project" value="InterPro"/>
</dbReference>
<gene>
    <name evidence="5" type="ORF">MCAPa_1470</name>
</gene>
<feature type="domain" description="HTH gntR-type" evidence="4">
    <location>
        <begin position="9"/>
        <end position="77"/>
    </location>
</feature>
<comment type="caution">
    <text evidence="5">The sequence shown here is derived from an EMBL/GenBank/DDBJ whole genome shotgun (WGS) entry which is preliminary data.</text>
</comment>
<dbReference type="PRINTS" id="PR00035">
    <property type="entry name" value="HTHGNTR"/>
</dbReference>
<evidence type="ECO:0000256" key="1">
    <source>
        <dbReference type="ARBA" id="ARBA00023015"/>
    </source>
</evidence>
<evidence type="ECO:0000259" key="4">
    <source>
        <dbReference type="PROSITE" id="PS50949"/>
    </source>
</evidence>
<dbReference type="InterPro" id="IPR050679">
    <property type="entry name" value="Bact_HTH_transcr_reg"/>
</dbReference>
<keyword evidence="1" id="KW-0805">Transcription regulation</keyword>
<dbReference type="Gene3D" id="3.40.1410.10">
    <property type="entry name" value="Chorismate lyase-like"/>
    <property type="match status" value="1"/>
</dbReference>
<dbReference type="PANTHER" id="PTHR44846">
    <property type="entry name" value="MANNOSYL-D-GLYCERATE TRANSPORT/METABOLISM SYSTEM REPRESSOR MNGR-RELATED"/>
    <property type="match status" value="1"/>
</dbReference>
<dbReference type="Pfam" id="PF07702">
    <property type="entry name" value="UTRA"/>
    <property type="match status" value="1"/>
</dbReference>
<dbReference type="Proteomes" id="UP000028533">
    <property type="component" value="Unassembled WGS sequence"/>
</dbReference>
<dbReference type="PROSITE" id="PS50949">
    <property type="entry name" value="HTH_GNTR"/>
    <property type="match status" value="1"/>
</dbReference>
<dbReference type="PANTHER" id="PTHR44846:SF1">
    <property type="entry name" value="MANNOSYL-D-GLYCERATE TRANSPORT_METABOLISM SYSTEM REPRESSOR MNGR-RELATED"/>
    <property type="match status" value="1"/>
</dbReference>
<evidence type="ECO:0000313" key="6">
    <source>
        <dbReference type="Proteomes" id="UP000028533"/>
    </source>
</evidence>
<dbReference type="InterPro" id="IPR036388">
    <property type="entry name" value="WH-like_DNA-bd_sf"/>
</dbReference>
<dbReference type="Pfam" id="PF00392">
    <property type="entry name" value="GntR"/>
    <property type="match status" value="1"/>
</dbReference>
<dbReference type="GeneID" id="23778855"/>
<dbReference type="RefSeq" id="WP_011387082.1">
    <property type="nucleotide sequence ID" value="NZ_JFDO01000004.1"/>
</dbReference>
<dbReference type="SUPFAM" id="SSF46785">
    <property type="entry name" value="Winged helix' DNA-binding domain"/>
    <property type="match status" value="1"/>
</dbReference>
<reference evidence="5 6" key="1">
    <citation type="submission" date="2014-02" db="EMBL/GenBank/DDBJ databases">
        <title>Genome sequence of Mycoplasma capricolum subsp. capricolum strain 14232.</title>
        <authorList>
            <person name="Sirand-Pugnet P."/>
            <person name="Breton M."/>
            <person name="Dordet-Frisoni E."/>
            <person name="Baranowski E."/>
            <person name="Barre A."/>
            <person name="Couture C."/>
            <person name="Dupuy V."/>
            <person name="Gaurivaud P."/>
            <person name="Jacob D."/>
            <person name="Lemaitre C."/>
            <person name="Manso-Silvan L."/>
            <person name="Nikolski M."/>
            <person name="Nouvel L.-X."/>
            <person name="Poumarat F."/>
            <person name="Tardy F."/>
            <person name="Thebault P."/>
            <person name="Theil S."/>
            <person name="Citti C."/>
            <person name="Thiaucourt F."/>
            <person name="Blanchard A."/>
        </authorList>
    </citation>
    <scope>NUCLEOTIDE SEQUENCE [LARGE SCALE GENOMIC DNA]</scope>
    <source>
        <strain evidence="5 6">14232</strain>
    </source>
</reference>
<dbReference type="AlphaFoldDB" id="A0A084ERH9"/>
<evidence type="ECO:0000313" key="5">
    <source>
        <dbReference type="EMBL" id="KEZ20571.1"/>
    </source>
</evidence>
<dbReference type="SUPFAM" id="SSF64288">
    <property type="entry name" value="Chorismate lyase-like"/>
    <property type="match status" value="1"/>
</dbReference>
<dbReference type="InterPro" id="IPR011663">
    <property type="entry name" value="UTRA"/>
</dbReference>
<keyword evidence="3" id="KW-0804">Transcription</keyword>
<proteinExistence type="predicted"/>